<dbReference type="Gene3D" id="3.90.330.10">
    <property type="entry name" value="Nitrile hydratase alpha /Thiocyanate hydrolase gamma"/>
    <property type="match status" value="1"/>
</dbReference>
<feature type="domain" description="Nitrile hydratase alpha/Thiocyanate hydrolase gamma" evidence="2">
    <location>
        <begin position="17"/>
        <end position="67"/>
    </location>
</feature>
<dbReference type="Proteomes" id="UP000323521">
    <property type="component" value="Chromosome"/>
</dbReference>
<keyword evidence="1" id="KW-0479">Metal-binding</keyword>
<dbReference type="InterPro" id="IPR022513">
    <property type="entry name" value="TOMM_pelo"/>
</dbReference>
<keyword evidence="4" id="KW-1185">Reference proteome</keyword>
<dbReference type="GO" id="GO:0046914">
    <property type="term" value="F:transition metal ion binding"/>
    <property type="evidence" value="ECO:0007669"/>
    <property type="project" value="InterPro"/>
</dbReference>
<protein>
    <recommendedName>
        <fullName evidence="2">Nitrile hydratase alpha/Thiocyanate hydrolase gamma domain-containing protein</fullName>
    </recommendedName>
</protein>
<dbReference type="EMBL" id="CP017634">
    <property type="protein sequence ID" value="ATW27846.1"/>
    <property type="molecule type" value="Genomic_DNA"/>
</dbReference>
<proteinExistence type="predicted"/>
<gene>
    <name evidence="3" type="ORF">DCMF_26590</name>
</gene>
<evidence type="ECO:0000313" key="4">
    <source>
        <dbReference type="Proteomes" id="UP000323521"/>
    </source>
</evidence>
<dbReference type="KEGG" id="fwa:DCMF_26590"/>
<accession>A0A3G1KZ88</accession>
<sequence length="94" mass="10846">MKEKWAEIEKKLIEKAWQDDQFRKELITNPKKVIEQELGCALPANINVKVVEETADTFYFRLPVNPNVLPDEALDKVAGGCYWDDPCPNQTCQH</sequence>
<dbReference type="NCBIfam" id="TIGR03793">
    <property type="entry name" value="leader_NHLP"/>
    <property type="match status" value="1"/>
</dbReference>
<dbReference type="SUPFAM" id="SSF56209">
    <property type="entry name" value="Nitrile hydratase alpha chain"/>
    <property type="match status" value="1"/>
</dbReference>
<dbReference type="RefSeq" id="WP_148137231.1">
    <property type="nucleotide sequence ID" value="NZ_CP017634.1"/>
</dbReference>
<evidence type="ECO:0000313" key="3">
    <source>
        <dbReference type="EMBL" id="ATW27846.1"/>
    </source>
</evidence>
<reference evidence="3 4" key="1">
    <citation type="submission" date="2016-10" db="EMBL/GenBank/DDBJ databases">
        <title>Complete Genome Sequence of Peptococcaceae strain DCMF.</title>
        <authorList>
            <person name="Edwards R.J."/>
            <person name="Holland S.I."/>
            <person name="Deshpande N.P."/>
            <person name="Wong Y.K."/>
            <person name="Ertan H."/>
            <person name="Manefield M."/>
            <person name="Russell T.L."/>
            <person name="Lee M.J."/>
        </authorList>
    </citation>
    <scope>NUCLEOTIDE SEQUENCE [LARGE SCALE GENOMIC DNA]</scope>
    <source>
        <strain evidence="3 4">DCMF</strain>
    </source>
</reference>
<name>A0A3G1KZ88_FORW1</name>
<evidence type="ECO:0000256" key="1">
    <source>
        <dbReference type="ARBA" id="ARBA00022723"/>
    </source>
</evidence>
<dbReference type="OrthoDB" id="1809698at2"/>
<dbReference type="GO" id="GO:0003824">
    <property type="term" value="F:catalytic activity"/>
    <property type="evidence" value="ECO:0007669"/>
    <property type="project" value="InterPro"/>
</dbReference>
<organism evidence="3 4">
    <name type="scientific">Formimonas warabiya</name>
    <dbReference type="NCBI Taxonomy" id="1761012"/>
    <lineage>
        <taxon>Bacteria</taxon>
        <taxon>Bacillati</taxon>
        <taxon>Bacillota</taxon>
        <taxon>Clostridia</taxon>
        <taxon>Eubacteriales</taxon>
        <taxon>Peptococcaceae</taxon>
        <taxon>Candidatus Formimonas</taxon>
    </lineage>
</organism>
<evidence type="ECO:0000259" key="2">
    <source>
        <dbReference type="Pfam" id="PF02979"/>
    </source>
</evidence>
<dbReference type="InterPro" id="IPR004232">
    <property type="entry name" value="CN_Hdrtase_a/SCN_Hdrlase_g"/>
</dbReference>
<dbReference type="AlphaFoldDB" id="A0A3G1KZ88"/>
<dbReference type="InterPro" id="IPR036648">
    <property type="entry name" value="CN_Hdrase_a/SCN_Hdrase_g_sf"/>
</dbReference>
<dbReference type="Pfam" id="PF02979">
    <property type="entry name" value="NHase_alpha"/>
    <property type="match status" value="1"/>
</dbReference>